<evidence type="ECO:0000313" key="2">
    <source>
        <dbReference type="EMBL" id="JAD18211.1"/>
    </source>
</evidence>
<protein>
    <submittedName>
        <fullName evidence="2">Uncharacterized protein</fullName>
    </submittedName>
</protein>
<name>A0A0A8XWH3_ARUDO</name>
<sequence>MWVESLAVPSVTSDLSSPSRRTGRGFSHLLICLSNPASSSPTCRCLAPGSSSQGNQR</sequence>
<reference evidence="2" key="1">
    <citation type="submission" date="2014-09" db="EMBL/GenBank/DDBJ databases">
        <authorList>
            <person name="Magalhaes I.L.F."/>
            <person name="Oliveira U."/>
            <person name="Santos F.R."/>
            <person name="Vidigal T.H.D.A."/>
            <person name="Brescovit A.D."/>
            <person name="Santos A.J."/>
        </authorList>
    </citation>
    <scope>NUCLEOTIDE SEQUENCE</scope>
    <source>
        <tissue evidence="2">Shoot tissue taken approximately 20 cm above the soil surface</tissue>
    </source>
</reference>
<proteinExistence type="predicted"/>
<feature type="region of interest" description="Disordered" evidence="1">
    <location>
        <begin position="1"/>
        <end position="22"/>
    </location>
</feature>
<evidence type="ECO:0000256" key="1">
    <source>
        <dbReference type="SAM" id="MobiDB-lite"/>
    </source>
</evidence>
<feature type="compositionally biased region" description="Polar residues" evidence="1">
    <location>
        <begin position="10"/>
        <end position="20"/>
    </location>
</feature>
<feature type="region of interest" description="Disordered" evidence="1">
    <location>
        <begin position="35"/>
        <end position="57"/>
    </location>
</feature>
<accession>A0A0A8XWH3</accession>
<dbReference type="AlphaFoldDB" id="A0A0A8XWH3"/>
<organism evidence="2">
    <name type="scientific">Arundo donax</name>
    <name type="common">Giant reed</name>
    <name type="synonym">Donax arundinaceus</name>
    <dbReference type="NCBI Taxonomy" id="35708"/>
    <lineage>
        <taxon>Eukaryota</taxon>
        <taxon>Viridiplantae</taxon>
        <taxon>Streptophyta</taxon>
        <taxon>Embryophyta</taxon>
        <taxon>Tracheophyta</taxon>
        <taxon>Spermatophyta</taxon>
        <taxon>Magnoliopsida</taxon>
        <taxon>Liliopsida</taxon>
        <taxon>Poales</taxon>
        <taxon>Poaceae</taxon>
        <taxon>PACMAD clade</taxon>
        <taxon>Arundinoideae</taxon>
        <taxon>Arundineae</taxon>
        <taxon>Arundo</taxon>
    </lineage>
</organism>
<dbReference type="EMBL" id="GBRH01279684">
    <property type="protein sequence ID" value="JAD18211.1"/>
    <property type="molecule type" value="Transcribed_RNA"/>
</dbReference>
<reference evidence="2" key="2">
    <citation type="journal article" date="2015" name="Data Brief">
        <title>Shoot transcriptome of the giant reed, Arundo donax.</title>
        <authorList>
            <person name="Barrero R.A."/>
            <person name="Guerrero F.D."/>
            <person name="Moolhuijzen P."/>
            <person name="Goolsby J.A."/>
            <person name="Tidwell J."/>
            <person name="Bellgard S.E."/>
            <person name="Bellgard M.I."/>
        </authorList>
    </citation>
    <scope>NUCLEOTIDE SEQUENCE</scope>
    <source>
        <tissue evidence="2">Shoot tissue taken approximately 20 cm above the soil surface</tissue>
    </source>
</reference>